<comment type="caution">
    <text evidence="2">The sequence shown here is derived from an EMBL/GenBank/DDBJ whole genome shotgun (WGS) entry which is preliminary data.</text>
</comment>
<evidence type="ECO:0000313" key="3">
    <source>
        <dbReference type="Proteomes" id="UP000310108"/>
    </source>
</evidence>
<sequence length="106" mass="11651">MPAEADARLGIKVPEIEAHTPNSHRIRSAEISVNGPFSAESLSPPQNSSLYTHEAARPDRVQAASSSQPHQTRAVQLPLQDGQEIEIPCHDRPALVHGRDWILLHL</sequence>
<protein>
    <submittedName>
        <fullName evidence="2">Uncharacterized protein</fullName>
    </submittedName>
</protein>
<feature type="region of interest" description="Disordered" evidence="1">
    <location>
        <begin position="1"/>
        <end position="74"/>
    </location>
</feature>
<proteinExistence type="predicted"/>
<dbReference type="Proteomes" id="UP000310108">
    <property type="component" value="Unassembled WGS sequence"/>
</dbReference>
<accession>A0A4U6XS15</accession>
<reference evidence="2 3" key="1">
    <citation type="journal article" date="2019" name="PLoS ONE">
        <title>Comparative genome analysis indicates high evolutionary potential of pathogenicity genes in Colletotrichum tanaceti.</title>
        <authorList>
            <person name="Lelwala R.V."/>
            <person name="Korhonen P.K."/>
            <person name="Young N.D."/>
            <person name="Scott J.B."/>
            <person name="Ades P.A."/>
            <person name="Gasser R.B."/>
            <person name="Taylor P.W.J."/>
        </authorList>
    </citation>
    <scope>NUCLEOTIDE SEQUENCE [LARGE SCALE GENOMIC DNA]</scope>
    <source>
        <strain evidence="2">BRIP57314</strain>
    </source>
</reference>
<gene>
    <name evidence="2" type="ORF">CTA1_6464</name>
</gene>
<feature type="compositionally biased region" description="Polar residues" evidence="1">
    <location>
        <begin position="40"/>
        <end position="51"/>
    </location>
</feature>
<evidence type="ECO:0000256" key="1">
    <source>
        <dbReference type="SAM" id="MobiDB-lite"/>
    </source>
</evidence>
<feature type="compositionally biased region" description="Basic and acidic residues" evidence="1">
    <location>
        <begin position="1"/>
        <end position="18"/>
    </location>
</feature>
<organism evidence="2 3">
    <name type="scientific">Colletotrichum tanaceti</name>
    <dbReference type="NCBI Taxonomy" id="1306861"/>
    <lineage>
        <taxon>Eukaryota</taxon>
        <taxon>Fungi</taxon>
        <taxon>Dikarya</taxon>
        <taxon>Ascomycota</taxon>
        <taxon>Pezizomycotina</taxon>
        <taxon>Sordariomycetes</taxon>
        <taxon>Hypocreomycetidae</taxon>
        <taxon>Glomerellales</taxon>
        <taxon>Glomerellaceae</taxon>
        <taxon>Colletotrichum</taxon>
        <taxon>Colletotrichum destructivum species complex</taxon>
    </lineage>
</organism>
<dbReference type="EMBL" id="PJEX01000023">
    <property type="protein sequence ID" value="TKW58529.1"/>
    <property type="molecule type" value="Genomic_DNA"/>
</dbReference>
<evidence type="ECO:0000313" key="2">
    <source>
        <dbReference type="EMBL" id="TKW58529.1"/>
    </source>
</evidence>
<name>A0A4U6XS15_9PEZI</name>
<feature type="compositionally biased region" description="Polar residues" evidence="1">
    <location>
        <begin position="63"/>
        <end position="74"/>
    </location>
</feature>
<dbReference type="AlphaFoldDB" id="A0A4U6XS15"/>
<keyword evidence="3" id="KW-1185">Reference proteome</keyword>